<comment type="caution">
    <text evidence="2">The sequence shown here is derived from an EMBL/GenBank/DDBJ whole genome shotgun (WGS) entry which is preliminary data.</text>
</comment>
<accession>A0AAW0V3M1</accession>
<keyword evidence="3" id="KW-1185">Reference proteome</keyword>
<organism evidence="2 3">
    <name type="scientific">Scylla paramamosain</name>
    <name type="common">Mud crab</name>
    <dbReference type="NCBI Taxonomy" id="85552"/>
    <lineage>
        <taxon>Eukaryota</taxon>
        <taxon>Metazoa</taxon>
        <taxon>Ecdysozoa</taxon>
        <taxon>Arthropoda</taxon>
        <taxon>Crustacea</taxon>
        <taxon>Multicrustacea</taxon>
        <taxon>Malacostraca</taxon>
        <taxon>Eumalacostraca</taxon>
        <taxon>Eucarida</taxon>
        <taxon>Decapoda</taxon>
        <taxon>Pleocyemata</taxon>
        <taxon>Brachyura</taxon>
        <taxon>Eubrachyura</taxon>
        <taxon>Portunoidea</taxon>
        <taxon>Portunidae</taxon>
        <taxon>Portuninae</taxon>
        <taxon>Scylla</taxon>
    </lineage>
</organism>
<evidence type="ECO:0000313" key="3">
    <source>
        <dbReference type="Proteomes" id="UP001487740"/>
    </source>
</evidence>
<dbReference type="Proteomes" id="UP001487740">
    <property type="component" value="Unassembled WGS sequence"/>
</dbReference>
<feature type="region of interest" description="Disordered" evidence="1">
    <location>
        <begin position="60"/>
        <end position="93"/>
    </location>
</feature>
<proteinExistence type="predicted"/>
<sequence>MELVEEDVERCWNFNWKDCHRRAGGRCGGLSAGGLRNAAARPRTRSSPQVLTRTTLRGSAVMGGRKVGIKQRQRQQRRVVRSEGRPDDATMMQ</sequence>
<feature type="compositionally biased region" description="Basic residues" evidence="1">
    <location>
        <begin position="67"/>
        <end position="79"/>
    </location>
</feature>
<evidence type="ECO:0000256" key="1">
    <source>
        <dbReference type="SAM" id="MobiDB-lite"/>
    </source>
</evidence>
<dbReference type="AlphaFoldDB" id="A0AAW0V3M1"/>
<feature type="compositionally biased region" description="Basic and acidic residues" evidence="1">
    <location>
        <begin position="80"/>
        <end position="93"/>
    </location>
</feature>
<reference evidence="2 3" key="1">
    <citation type="submission" date="2023-03" db="EMBL/GenBank/DDBJ databases">
        <title>High-quality genome of Scylla paramamosain provides insights in environmental adaptation.</title>
        <authorList>
            <person name="Zhang L."/>
        </authorList>
    </citation>
    <scope>NUCLEOTIDE SEQUENCE [LARGE SCALE GENOMIC DNA]</scope>
    <source>
        <strain evidence="2">LZ_2023a</strain>
        <tissue evidence="2">Muscle</tissue>
    </source>
</reference>
<evidence type="ECO:0000313" key="2">
    <source>
        <dbReference type="EMBL" id="KAK8406068.1"/>
    </source>
</evidence>
<protein>
    <submittedName>
        <fullName evidence="2">Uncharacterized protein</fullName>
    </submittedName>
</protein>
<dbReference type="EMBL" id="JARAKH010000002">
    <property type="protein sequence ID" value="KAK8406068.1"/>
    <property type="molecule type" value="Genomic_DNA"/>
</dbReference>
<gene>
    <name evidence="2" type="ORF">O3P69_007054</name>
</gene>
<name>A0AAW0V3M1_SCYPA</name>